<keyword evidence="3" id="KW-0633">Potassium transport</keyword>
<feature type="transmembrane region" description="Helical" evidence="11">
    <location>
        <begin position="65"/>
        <end position="87"/>
    </location>
</feature>
<evidence type="ECO:0000256" key="1">
    <source>
        <dbReference type="ARBA" id="ARBA00004141"/>
    </source>
</evidence>
<feature type="domain" description="Inward rectifier potassium channel C-terminal" evidence="13">
    <location>
        <begin position="163"/>
        <end position="300"/>
    </location>
</feature>
<dbReference type="InterPro" id="IPR041647">
    <property type="entry name" value="IRK_C"/>
</dbReference>
<keyword evidence="4 11" id="KW-0812">Transmembrane</keyword>
<dbReference type="Proteomes" id="UP000290204">
    <property type="component" value="Unassembled WGS sequence"/>
</dbReference>
<dbReference type="InterPro" id="IPR014756">
    <property type="entry name" value="Ig_E-set"/>
</dbReference>
<dbReference type="SUPFAM" id="SSF81324">
    <property type="entry name" value="Voltage-gated potassium channels"/>
    <property type="match status" value="1"/>
</dbReference>
<evidence type="ECO:0000313" key="14">
    <source>
        <dbReference type="EMBL" id="RXK61830.1"/>
    </source>
</evidence>
<feature type="domain" description="Potassium channel" evidence="12">
    <location>
        <begin position="78"/>
        <end position="152"/>
    </location>
</feature>
<dbReference type="GO" id="GO:0005242">
    <property type="term" value="F:inward rectifier potassium channel activity"/>
    <property type="evidence" value="ECO:0007669"/>
    <property type="project" value="InterPro"/>
</dbReference>
<evidence type="ECO:0000259" key="12">
    <source>
        <dbReference type="Pfam" id="PF07885"/>
    </source>
</evidence>
<evidence type="ECO:0000256" key="6">
    <source>
        <dbReference type="ARBA" id="ARBA00022958"/>
    </source>
</evidence>
<sequence length="324" mass="37401">MTSTKSRLNRLAKENKETGLNVNSRQSGGRFFQKDGRPNVRFRGVSYMQRFSVYQYMLKLPTWKFILFIACAYMIVNLLFACIYFFVGVHHLGGMEEITVLGKFWEAFFFSTQTLSTVGYGHVFPDSLTSNSIAAFESFTGILMLALATGLIYGRFSQPKPYLKYSSIALFAPFKDGYALMFRFAPFKQHFLTDVEVKVTCVMRYTENETERKNAFYSLDLELSKANSLASNWTIVHTINENSPLYQLTRKEIADAETEILVYVKGYDEEYANIVVSRSSYSFEEFIYGAKFDMMYEPSEDKTTTLLHMDKIDSYHEEKLPVNI</sequence>
<keyword evidence="8" id="KW-0406">Ion transport</keyword>
<dbReference type="GO" id="GO:0034702">
    <property type="term" value="C:monoatomic ion channel complex"/>
    <property type="evidence" value="ECO:0007669"/>
    <property type="project" value="UniProtKB-KW"/>
</dbReference>
<dbReference type="GO" id="GO:0034765">
    <property type="term" value="P:regulation of monoatomic ion transmembrane transport"/>
    <property type="evidence" value="ECO:0007669"/>
    <property type="project" value="TreeGrafter"/>
</dbReference>
<name>A0A4Q1CLI1_9BACT</name>
<dbReference type="GO" id="GO:1990573">
    <property type="term" value="P:potassium ion import across plasma membrane"/>
    <property type="evidence" value="ECO:0007669"/>
    <property type="project" value="TreeGrafter"/>
</dbReference>
<dbReference type="AlphaFoldDB" id="A0A4Q1CLI1"/>
<dbReference type="InterPro" id="IPR016449">
    <property type="entry name" value="K_chnl_inward-rec_Kir"/>
</dbReference>
<organism evidence="14 15">
    <name type="scientific">Lacibacter luteus</name>
    <dbReference type="NCBI Taxonomy" id="2508719"/>
    <lineage>
        <taxon>Bacteria</taxon>
        <taxon>Pseudomonadati</taxon>
        <taxon>Bacteroidota</taxon>
        <taxon>Chitinophagia</taxon>
        <taxon>Chitinophagales</taxon>
        <taxon>Chitinophagaceae</taxon>
        <taxon>Lacibacter</taxon>
    </lineage>
</organism>
<comment type="subcellular location">
    <subcellularLocation>
        <location evidence="1">Membrane</location>
        <topology evidence="1">Multi-pass membrane protein</topology>
    </subcellularLocation>
</comment>
<dbReference type="SUPFAM" id="SSF81296">
    <property type="entry name" value="E set domains"/>
    <property type="match status" value="1"/>
</dbReference>
<evidence type="ECO:0000256" key="10">
    <source>
        <dbReference type="ARBA" id="ARBA00023303"/>
    </source>
</evidence>
<evidence type="ECO:0000256" key="7">
    <source>
        <dbReference type="ARBA" id="ARBA00022989"/>
    </source>
</evidence>
<evidence type="ECO:0000256" key="4">
    <source>
        <dbReference type="ARBA" id="ARBA00022692"/>
    </source>
</evidence>
<comment type="caution">
    <text evidence="14">The sequence shown here is derived from an EMBL/GenBank/DDBJ whole genome shotgun (WGS) entry which is preliminary data.</text>
</comment>
<evidence type="ECO:0000256" key="3">
    <source>
        <dbReference type="ARBA" id="ARBA00022538"/>
    </source>
</evidence>
<dbReference type="OrthoDB" id="9813518at2"/>
<dbReference type="PANTHER" id="PTHR11767">
    <property type="entry name" value="INWARD RECTIFIER POTASSIUM CHANNEL"/>
    <property type="match status" value="1"/>
</dbReference>
<evidence type="ECO:0000256" key="8">
    <source>
        <dbReference type="ARBA" id="ARBA00023065"/>
    </source>
</evidence>
<keyword evidence="6" id="KW-0630">Potassium</keyword>
<dbReference type="InterPro" id="IPR013099">
    <property type="entry name" value="K_chnl_dom"/>
</dbReference>
<dbReference type="Gene3D" id="2.60.40.1400">
    <property type="entry name" value="G protein-activated inward rectifier potassium channel 1"/>
    <property type="match status" value="1"/>
</dbReference>
<protein>
    <submittedName>
        <fullName evidence="14">Inward rectifier potassium channel Irk</fullName>
    </submittedName>
</protein>
<gene>
    <name evidence="14" type="ORF">ESA94_02105</name>
</gene>
<keyword evidence="10 14" id="KW-0407">Ion channel</keyword>
<dbReference type="GO" id="GO:0005886">
    <property type="term" value="C:plasma membrane"/>
    <property type="evidence" value="ECO:0007669"/>
    <property type="project" value="TreeGrafter"/>
</dbReference>
<evidence type="ECO:0000256" key="9">
    <source>
        <dbReference type="ARBA" id="ARBA00023136"/>
    </source>
</evidence>
<proteinExistence type="predicted"/>
<dbReference type="RefSeq" id="WP_129129202.1">
    <property type="nucleotide sequence ID" value="NZ_SDHW01000001.1"/>
</dbReference>
<dbReference type="PRINTS" id="PR01320">
    <property type="entry name" value="KIRCHANNEL"/>
</dbReference>
<dbReference type="InterPro" id="IPR013518">
    <property type="entry name" value="K_chnl_inward-rec_Kir_cyto"/>
</dbReference>
<reference evidence="14 15" key="1">
    <citation type="submission" date="2019-01" db="EMBL/GenBank/DDBJ databases">
        <title>Lacibacter sp. strain TTM-7.</title>
        <authorList>
            <person name="Chen W.-M."/>
        </authorList>
    </citation>
    <scope>NUCLEOTIDE SEQUENCE [LARGE SCALE GENOMIC DNA]</scope>
    <source>
        <strain evidence="14 15">TTM-7</strain>
    </source>
</reference>
<dbReference type="Pfam" id="PF07885">
    <property type="entry name" value="Ion_trans_2"/>
    <property type="match status" value="1"/>
</dbReference>
<evidence type="ECO:0000256" key="5">
    <source>
        <dbReference type="ARBA" id="ARBA00022882"/>
    </source>
</evidence>
<keyword evidence="7 11" id="KW-1133">Transmembrane helix</keyword>
<evidence type="ECO:0000256" key="11">
    <source>
        <dbReference type="SAM" id="Phobius"/>
    </source>
</evidence>
<dbReference type="Gene3D" id="1.10.287.70">
    <property type="match status" value="1"/>
</dbReference>
<feature type="transmembrane region" description="Helical" evidence="11">
    <location>
        <begin position="133"/>
        <end position="154"/>
    </location>
</feature>
<accession>A0A4Q1CLI1</accession>
<dbReference type="EMBL" id="SDHW01000001">
    <property type="protein sequence ID" value="RXK61830.1"/>
    <property type="molecule type" value="Genomic_DNA"/>
</dbReference>
<keyword evidence="15" id="KW-1185">Reference proteome</keyword>
<keyword evidence="9 11" id="KW-0472">Membrane</keyword>
<evidence type="ECO:0000256" key="2">
    <source>
        <dbReference type="ARBA" id="ARBA00022448"/>
    </source>
</evidence>
<keyword evidence="5" id="KW-0851">Voltage-gated channel</keyword>
<keyword evidence="2" id="KW-0813">Transport</keyword>
<evidence type="ECO:0000313" key="15">
    <source>
        <dbReference type="Proteomes" id="UP000290204"/>
    </source>
</evidence>
<evidence type="ECO:0000259" key="13">
    <source>
        <dbReference type="Pfam" id="PF17655"/>
    </source>
</evidence>
<dbReference type="Pfam" id="PF17655">
    <property type="entry name" value="IRK_C"/>
    <property type="match status" value="1"/>
</dbReference>